<evidence type="ECO:0000313" key="1">
    <source>
        <dbReference type="EMBL" id="GFS46903.1"/>
    </source>
</evidence>
<evidence type="ECO:0000313" key="2">
    <source>
        <dbReference type="Proteomes" id="UP000886998"/>
    </source>
</evidence>
<keyword evidence="2" id="KW-1185">Reference proteome</keyword>
<sequence length="46" mass="5194">MRVLNKFPKGIQDVFHMCVRDNYPGGALGKCNEKSTLFGTSDEFNK</sequence>
<organism evidence="1 2">
    <name type="scientific">Trichonephila inaurata madagascariensis</name>
    <dbReference type="NCBI Taxonomy" id="2747483"/>
    <lineage>
        <taxon>Eukaryota</taxon>
        <taxon>Metazoa</taxon>
        <taxon>Ecdysozoa</taxon>
        <taxon>Arthropoda</taxon>
        <taxon>Chelicerata</taxon>
        <taxon>Arachnida</taxon>
        <taxon>Araneae</taxon>
        <taxon>Araneomorphae</taxon>
        <taxon>Entelegynae</taxon>
        <taxon>Araneoidea</taxon>
        <taxon>Nephilidae</taxon>
        <taxon>Trichonephila</taxon>
        <taxon>Trichonephila inaurata</taxon>
    </lineage>
</organism>
<feature type="non-terminal residue" evidence="1">
    <location>
        <position position="1"/>
    </location>
</feature>
<accession>A0A8X6JNH1</accession>
<proteinExistence type="predicted"/>
<dbReference type="Proteomes" id="UP000886998">
    <property type="component" value="Unassembled WGS sequence"/>
</dbReference>
<protein>
    <submittedName>
        <fullName evidence="1">Uncharacterized protein</fullName>
    </submittedName>
</protein>
<dbReference type="AlphaFoldDB" id="A0A8X6JNH1"/>
<comment type="caution">
    <text evidence="1">The sequence shown here is derived from an EMBL/GenBank/DDBJ whole genome shotgun (WGS) entry which is preliminary data.</text>
</comment>
<name>A0A8X6JNH1_9ARAC</name>
<reference evidence="1" key="1">
    <citation type="submission" date="2020-08" db="EMBL/GenBank/DDBJ databases">
        <title>Multicomponent nature underlies the extraordinary mechanical properties of spider dragline silk.</title>
        <authorList>
            <person name="Kono N."/>
            <person name="Nakamura H."/>
            <person name="Mori M."/>
            <person name="Yoshida Y."/>
            <person name="Ohtoshi R."/>
            <person name="Malay A.D."/>
            <person name="Moran D.A.P."/>
            <person name="Tomita M."/>
            <person name="Numata K."/>
            <person name="Arakawa K."/>
        </authorList>
    </citation>
    <scope>NUCLEOTIDE SEQUENCE</scope>
</reference>
<gene>
    <name evidence="1" type="ORF">TNIN_141901</name>
</gene>
<dbReference type="EMBL" id="BMAV01026050">
    <property type="protein sequence ID" value="GFS46903.1"/>
    <property type="molecule type" value="Genomic_DNA"/>
</dbReference>